<evidence type="ECO:0000256" key="11">
    <source>
        <dbReference type="SAM" id="Coils"/>
    </source>
</evidence>
<organism evidence="14 15">
    <name type="scientific">Olea europaea subsp. europaea</name>
    <dbReference type="NCBI Taxonomy" id="158383"/>
    <lineage>
        <taxon>Eukaryota</taxon>
        <taxon>Viridiplantae</taxon>
        <taxon>Streptophyta</taxon>
        <taxon>Embryophyta</taxon>
        <taxon>Tracheophyta</taxon>
        <taxon>Spermatophyta</taxon>
        <taxon>Magnoliopsida</taxon>
        <taxon>eudicotyledons</taxon>
        <taxon>Gunneridae</taxon>
        <taxon>Pentapetalae</taxon>
        <taxon>asterids</taxon>
        <taxon>lamiids</taxon>
        <taxon>Lamiales</taxon>
        <taxon>Oleaceae</taxon>
        <taxon>Oleeae</taxon>
        <taxon>Olea</taxon>
    </lineage>
</organism>
<feature type="region of interest" description="Disordered" evidence="12">
    <location>
        <begin position="47"/>
        <end position="66"/>
    </location>
</feature>
<dbReference type="SUPFAM" id="SSF46689">
    <property type="entry name" value="Homeodomain-like"/>
    <property type="match status" value="1"/>
</dbReference>
<keyword evidence="15" id="KW-1185">Reference proteome</keyword>
<dbReference type="AlphaFoldDB" id="A0A8S0QWG5"/>
<dbReference type="OrthoDB" id="6159439at2759"/>
<evidence type="ECO:0000256" key="4">
    <source>
        <dbReference type="ARBA" id="ARBA00023155"/>
    </source>
</evidence>
<dbReference type="GO" id="GO:0000981">
    <property type="term" value="F:DNA-binding transcription factor activity, RNA polymerase II-specific"/>
    <property type="evidence" value="ECO:0007669"/>
    <property type="project" value="UniProtKB-UniRule"/>
</dbReference>
<dbReference type="Gene3D" id="1.10.10.60">
    <property type="entry name" value="Homeodomain-like"/>
    <property type="match status" value="1"/>
</dbReference>
<evidence type="ECO:0000256" key="3">
    <source>
        <dbReference type="ARBA" id="ARBA00023125"/>
    </source>
</evidence>
<reference evidence="14 15" key="1">
    <citation type="submission" date="2019-12" db="EMBL/GenBank/DDBJ databases">
        <authorList>
            <person name="Alioto T."/>
            <person name="Alioto T."/>
            <person name="Gomez Garrido J."/>
        </authorList>
    </citation>
    <scope>NUCLEOTIDE SEQUENCE [LARGE SCALE GENOMIC DNA]</scope>
</reference>
<evidence type="ECO:0000256" key="7">
    <source>
        <dbReference type="ARBA" id="ARBA00025748"/>
    </source>
</evidence>
<keyword evidence="3 8" id="KW-0238">DNA-binding</keyword>
<dbReference type="InterPro" id="IPR001356">
    <property type="entry name" value="HD"/>
</dbReference>
<name>A0A8S0QWG5_OLEEU</name>
<evidence type="ECO:0000259" key="13">
    <source>
        <dbReference type="PROSITE" id="PS50071"/>
    </source>
</evidence>
<dbReference type="PRINTS" id="PR00031">
    <property type="entry name" value="HTHREPRESSR"/>
</dbReference>
<evidence type="ECO:0000256" key="8">
    <source>
        <dbReference type="PROSITE-ProRule" id="PRU00108"/>
    </source>
</evidence>
<keyword evidence="6 8" id="KW-0539">Nucleus</keyword>
<evidence type="ECO:0000256" key="6">
    <source>
        <dbReference type="ARBA" id="ARBA00023242"/>
    </source>
</evidence>
<evidence type="ECO:0000256" key="2">
    <source>
        <dbReference type="ARBA" id="ARBA00023015"/>
    </source>
</evidence>
<dbReference type="Pfam" id="PF02183">
    <property type="entry name" value="HALZ"/>
    <property type="match status" value="1"/>
</dbReference>
<dbReference type="Proteomes" id="UP000594638">
    <property type="component" value="Unassembled WGS sequence"/>
</dbReference>
<evidence type="ECO:0000256" key="12">
    <source>
        <dbReference type="SAM" id="MobiDB-lite"/>
    </source>
</evidence>
<keyword evidence="2 10" id="KW-0805">Transcription regulation</keyword>
<keyword evidence="5 10" id="KW-0804">Transcription</keyword>
<dbReference type="GO" id="GO:0045893">
    <property type="term" value="P:positive regulation of DNA-templated transcription"/>
    <property type="evidence" value="ECO:0007669"/>
    <property type="project" value="TreeGrafter"/>
</dbReference>
<evidence type="ECO:0000313" key="15">
    <source>
        <dbReference type="Proteomes" id="UP000594638"/>
    </source>
</evidence>
<dbReference type="InterPro" id="IPR017970">
    <property type="entry name" value="Homeobox_CS"/>
</dbReference>
<dbReference type="GO" id="GO:0005634">
    <property type="term" value="C:nucleus"/>
    <property type="evidence" value="ECO:0007669"/>
    <property type="project" value="UniProtKB-SubCell"/>
</dbReference>
<dbReference type="CDD" id="cd00086">
    <property type="entry name" value="homeodomain"/>
    <property type="match status" value="1"/>
</dbReference>
<feature type="compositionally biased region" description="Polar residues" evidence="12">
    <location>
        <begin position="178"/>
        <end position="188"/>
    </location>
</feature>
<evidence type="ECO:0000256" key="10">
    <source>
        <dbReference type="RuleBase" id="RU369038"/>
    </source>
</evidence>
<evidence type="ECO:0000256" key="5">
    <source>
        <dbReference type="ARBA" id="ARBA00023163"/>
    </source>
</evidence>
<evidence type="ECO:0000256" key="1">
    <source>
        <dbReference type="ARBA" id="ARBA00004123"/>
    </source>
</evidence>
<feature type="region of interest" description="Disordered" evidence="12">
    <location>
        <begin position="162"/>
        <end position="188"/>
    </location>
</feature>
<dbReference type="GO" id="GO:0043565">
    <property type="term" value="F:sequence-specific DNA binding"/>
    <property type="evidence" value="ECO:0007669"/>
    <property type="project" value="InterPro"/>
</dbReference>
<feature type="domain" description="Homeobox" evidence="13">
    <location>
        <begin position="58"/>
        <end position="118"/>
    </location>
</feature>
<dbReference type="Pfam" id="PF00046">
    <property type="entry name" value="Homeodomain"/>
    <property type="match status" value="1"/>
</dbReference>
<protein>
    <recommendedName>
        <fullName evidence="10">Homeobox-leucine zipper protein</fullName>
    </recommendedName>
    <alternativeName>
        <fullName evidence="10">HD-ZIP protein</fullName>
    </alternativeName>
    <alternativeName>
        <fullName evidence="10">Homeodomain transcription factor</fullName>
    </alternativeName>
</protein>
<dbReference type="PROSITE" id="PS00027">
    <property type="entry name" value="HOMEOBOX_1"/>
    <property type="match status" value="1"/>
</dbReference>
<dbReference type="PANTHER" id="PTHR24326">
    <property type="entry name" value="HOMEOBOX-LEUCINE ZIPPER PROTEIN"/>
    <property type="match status" value="1"/>
</dbReference>
<dbReference type="InterPro" id="IPR000047">
    <property type="entry name" value="HTH_motif"/>
</dbReference>
<dbReference type="Gramene" id="OE9A024326T2">
    <property type="protein sequence ID" value="OE9A024326C2"/>
    <property type="gene ID" value="OE9A024326"/>
</dbReference>
<evidence type="ECO:0000256" key="9">
    <source>
        <dbReference type="RuleBase" id="RU000682"/>
    </source>
</evidence>
<sequence length="221" mass="25797">MDWNGKLRVPFISRPNSSFSIPHNYNYDQFPGLEMRQMMQTQHGVLPTMDKNNNINNYGNKDKKKRLTNDQLESLENSFQEEIKLDPDRKMKLAKDLGLQPRQIAVWFQNRRARWKTKQIERLYDVLKQEFNAVSREKQQLQEEVLALRAILKEQLTKKQPSTSCTEVSGEETVESTAIPSSDKPQGTSIHHQIAECNYVLNMEDYNTMMPPYWAGFPSCP</sequence>
<comment type="function">
    <text evidence="10">Transcription factor.</text>
</comment>
<proteinExistence type="inferred from homology"/>
<dbReference type="PANTHER" id="PTHR24326:SF591">
    <property type="entry name" value="HOMEOBOX-LEUCINE ZIPPER PROTEIN ATHB-51-RELATED"/>
    <property type="match status" value="1"/>
</dbReference>
<dbReference type="InterPro" id="IPR009057">
    <property type="entry name" value="Homeodomain-like_sf"/>
</dbReference>
<dbReference type="InterPro" id="IPR045224">
    <property type="entry name" value="HDZip_class_I_plant"/>
</dbReference>
<dbReference type="SMART" id="SM00389">
    <property type="entry name" value="HOX"/>
    <property type="match status" value="1"/>
</dbReference>
<comment type="caution">
    <text evidence="14">The sequence shown here is derived from an EMBL/GenBank/DDBJ whole genome shotgun (WGS) entry which is preliminary data.</text>
</comment>
<dbReference type="PROSITE" id="PS50071">
    <property type="entry name" value="HOMEOBOX_2"/>
    <property type="match status" value="1"/>
</dbReference>
<comment type="similarity">
    <text evidence="7 10">Belongs to the HD-ZIP homeobox family. Class I subfamily.</text>
</comment>
<dbReference type="FunFam" id="1.10.10.60:FF:000385">
    <property type="entry name" value="Putative homeobox-leucine zipper protein ATHB-51"/>
    <property type="match status" value="1"/>
</dbReference>
<accession>A0A8S0QWG5</accession>
<keyword evidence="4 8" id="KW-0371">Homeobox</keyword>
<gene>
    <name evidence="14" type="ORF">OLEA9_A024326</name>
</gene>
<keyword evidence="11" id="KW-0175">Coiled coil</keyword>
<dbReference type="InterPro" id="IPR003106">
    <property type="entry name" value="Leu_zip_homeo"/>
</dbReference>
<dbReference type="EMBL" id="CACTIH010001974">
    <property type="protein sequence ID" value="CAA2970460.1"/>
    <property type="molecule type" value="Genomic_DNA"/>
</dbReference>
<comment type="subcellular location">
    <subcellularLocation>
        <location evidence="1 8 9">Nucleus</location>
    </subcellularLocation>
</comment>
<evidence type="ECO:0000313" key="14">
    <source>
        <dbReference type="EMBL" id="CAA2970460.1"/>
    </source>
</evidence>
<feature type="coiled-coil region" evidence="11">
    <location>
        <begin position="124"/>
        <end position="158"/>
    </location>
</feature>
<feature type="DNA-binding region" description="Homeobox" evidence="8">
    <location>
        <begin position="60"/>
        <end position="119"/>
    </location>
</feature>